<dbReference type="GO" id="GO:0006955">
    <property type="term" value="P:immune response"/>
    <property type="evidence" value="ECO:0007669"/>
    <property type="project" value="InterPro"/>
</dbReference>
<dbReference type="GO" id="GO:0042056">
    <property type="term" value="F:chemoattractant activity"/>
    <property type="evidence" value="ECO:0007669"/>
    <property type="project" value="UniProtKB-ARBA"/>
</dbReference>
<evidence type="ECO:0000313" key="8">
    <source>
        <dbReference type="EMBL" id="KAF7687462.1"/>
    </source>
</evidence>
<feature type="domain" description="Chemokine interleukin-8-like" evidence="7">
    <location>
        <begin position="30"/>
        <end position="91"/>
    </location>
</feature>
<dbReference type="GO" id="GO:0006952">
    <property type="term" value="P:defense response"/>
    <property type="evidence" value="ECO:0007669"/>
    <property type="project" value="InterPro"/>
</dbReference>
<evidence type="ECO:0000256" key="4">
    <source>
        <dbReference type="ARBA" id="ARBA00022525"/>
    </source>
</evidence>
<dbReference type="GO" id="GO:0008009">
    <property type="term" value="F:chemokine activity"/>
    <property type="evidence" value="ECO:0007669"/>
    <property type="project" value="InterPro"/>
</dbReference>
<keyword evidence="4" id="KW-0964">Secreted</keyword>
<evidence type="ECO:0000256" key="5">
    <source>
        <dbReference type="ARBA" id="ARBA00054901"/>
    </source>
</evidence>
<dbReference type="EMBL" id="JABFDY010000027">
    <property type="protein sequence ID" value="KAF7687462.1"/>
    <property type="molecule type" value="Genomic_DNA"/>
</dbReference>
<dbReference type="GO" id="GO:0005615">
    <property type="term" value="C:extracellular space"/>
    <property type="evidence" value="ECO:0007669"/>
    <property type="project" value="UniProtKB-KW"/>
</dbReference>
<gene>
    <name evidence="8" type="ORF">HF521_014690</name>
</gene>
<organism evidence="8 9">
    <name type="scientific">Silurus meridionalis</name>
    <name type="common">Southern catfish</name>
    <name type="synonym">Silurus soldatovi meridionalis</name>
    <dbReference type="NCBI Taxonomy" id="175797"/>
    <lineage>
        <taxon>Eukaryota</taxon>
        <taxon>Metazoa</taxon>
        <taxon>Chordata</taxon>
        <taxon>Craniata</taxon>
        <taxon>Vertebrata</taxon>
        <taxon>Euteleostomi</taxon>
        <taxon>Actinopterygii</taxon>
        <taxon>Neopterygii</taxon>
        <taxon>Teleostei</taxon>
        <taxon>Ostariophysi</taxon>
        <taxon>Siluriformes</taxon>
        <taxon>Siluridae</taxon>
        <taxon>Silurus</taxon>
    </lineage>
</organism>
<dbReference type="CDD" id="cd00273">
    <property type="entry name" value="Chemokine_CXC"/>
    <property type="match status" value="1"/>
</dbReference>
<evidence type="ECO:0000256" key="2">
    <source>
        <dbReference type="ARBA" id="ARBA00010665"/>
    </source>
</evidence>
<comment type="caution">
    <text evidence="8">The sequence shown here is derived from an EMBL/GenBank/DDBJ whole genome shotgun (WGS) entry which is preliminary data.</text>
</comment>
<feature type="signal peptide" evidence="6">
    <location>
        <begin position="1"/>
        <end position="22"/>
    </location>
</feature>
<keyword evidence="9" id="KW-1185">Reference proteome</keyword>
<evidence type="ECO:0000259" key="7">
    <source>
        <dbReference type="SMART" id="SM00199"/>
    </source>
</evidence>
<keyword evidence="6" id="KW-0732">Signal</keyword>
<comment type="subcellular location">
    <subcellularLocation>
        <location evidence="1">Secreted</location>
    </subcellularLocation>
</comment>
<keyword evidence="3" id="KW-0202">Cytokine</keyword>
<dbReference type="InterPro" id="IPR036048">
    <property type="entry name" value="Interleukin_8-like_sf"/>
</dbReference>
<comment type="function">
    <text evidence="5">Ligand for cxcr3.2. Chemotactic for macrophages.</text>
</comment>
<accession>A0A8T0A8X6</accession>
<dbReference type="InterPro" id="IPR001811">
    <property type="entry name" value="Chemokine_IL8-like_dom"/>
</dbReference>
<protein>
    <recommendedName>
        <fullName evidence="7">Chemokine interleukin-8-like domain-containing protein</fullName>
    </recommendedName>
</protein>
<evidence type="ECO:0000256" key="1">
    <source>
        <dbReference type="ARBA" id="ARBA00004613"/>
    </source>
</evidence>
<sequence>MPLSAHLLLAVTAIFCFASIYAIPMGMTSGHQCRCLTTTDVEINQRWLQKMEIVPAGPHCRNTEIIITLKDKKMVCVVPESQWVQNIIKKLYKGKGVKK</sequence>
<dbReference type="PANTHER" id="PTHR12015">
    <property type="entry name" value="SMALL INDUCIBLE CYTOKINE A"/>
    <property type="match status" value="1"/>
</dbReference>
<dbReference type="PRINTS" id="PR00437">
    <property type="entry name" value="SMALLCYTKCXC"/>
</dbReference>
<reference evidence="8" key="1">
    <citation type="submission" date="2020-08" db="EMBL/GenBank/DDBJ databases">
        <title>Chromosome-level assembly of Southern catfish (Silurus meridionalis) provides insights into visual adaptation to the nocturnal and benthic lifestyles.</title>
        <authorList>
            <person name="Zhang Y."/>
            <person name="Wang D."/>
            <person name="Peng Z."/>
        </authorList>
    </citation>
    <scope>NUCLEOTIDE SEQUENCE</scope>
    <source>
        <strain evidence="8">SWU-2019-XX</strain>
        <tissue evidence="8">Muscle</tissue>
    </source>
</reference>
<dbReference type="InterPro" id="IPR033899">
    <property type="entry name" value="CXC_Chemokine_domain"/>
</dbReference>
<dbReference type="SMART" id="SM00199">
    <property type="entry name" value="SCY"/>
    <property type="match status" value="1"/>
</dbReference>
<dbReference type="SUPFAM" id="SSF54117">
    <property type="entry name" value="Interleukin 8-like chemokines"/>
    <property type="match status" value="1"/>
</dbReference>
<name>A0A8T0A8X6_SILME</name>
<feature type="chain" id="PRO_5035783036" description="Chemokine interleukin-8-like domain-containing protein" evidence="6">
    <location>
        <begin position="23"/>
        <end position="99"/>
    </location>
</feature>
<evidence type="ECO:0000256" key="6">
    <source>
        <dbReference type="SAM" id="SignalP"/>
    </source>
</evidence>
<dbReference type="OrthoDB" id="9948647at2759"/>
<dbReference type="PANTHER" id="PTHR12015:SF203">
    <property type="entry name" value="CHEMOKINE INTERLEUKIN-8-LIKE DOMAIN-CONTAINING PROTEIN"/>
    <property type="match status" value="1"/>
</dbReference>
<dbReference type="PRINTS" id="PR00436">
    <property type="entry name" value="INTERLEUKIN8"/>
</dbReference>
<dbReference type="Proteomes" id="UP000606274">
    <property type="component" value="Unassembled WGS sequence"/>
</dbReference>
<dbReference type="Gene3D" id="2.40.50.40">
    <property type="match status" value="1"/>
</dbReference>
<dbReference type="Pfam" id="PF00048">
    <property type="entry name" value="IL8"/>
    <property type="match status" value="1"/>
</dbReference>
<comment type="similarity">
    <text evidence="2">Belongs to the intercrine alpha (chemokine CxC) family.</text>
</comment>
<evidence type="ECO:0000313" key="9">
    <source>
        <dbReference type="Proteomes" id="UP000606274"/>
    </source>
</evidence>
<evidence type="ECO:0000256" key="3">
    <source>
        <dbReference type="ARBA" id="ARBA00022514"/>
    </source>
</evidence>
<dbReference type="InterPro" id="IPR039809">
    <property type="entry name" value="Chemokine_b/g/d"/>
</dbReference>
<dbReference type="FunFam" id="2.40.50.40:FF:000004">
    <property type="entry name" value="C-X-C motif chemokine"/>
    <property type="match status" value="1"/>
</dbReference>
<dbReference type="AlphaFoldDB" id="A0A8T0A8X6"/>
<dbReference type="InterPro" id="IPR001089">
    <property type="entry name" value="Chemokine_CXC"/>
</dbReference>
<proteinExistence type="inferred from homology"/>